<evidence type="ECO:0000313" key="21">
    <source>
        <dbReference type="Proteomes" id="UP000800092"/>
    </source>
</evidence>
<dbReference type="GO" id="GO:0004556">
    <property type="term" value="F:alpha-amylase activity"/>
    <property type="evidence" value="ECO:0007669"/>
    <property type="project" value="UniProtKB-EC"/>
</dbReference>
<feature type="site" description="Transition state stabilizer" evidence="14">
    <location>
        <position position="314"/>
    </location>
</feature>
<feature type="binding site" evidence="17">
    <location>
        <position position="314"/>
    </location>
    <ligand>
        <name>substrate</name>
    </ligand>
</feature>
<feature type="binding site" evidence="15">
    <location>
        <position position="247"/>
    </location>
    <ligand>
        <name>Ca(2+)</name>
        <dbReference type="ChEBI" id="CHEBI:29108"/>
        <label>2</label>
    </ligand>
</feature>
<dbReference type="CDD" id="cd11319">
    <property type="entry name" value="AmyAc_euk_AmyA"/>
    <property type="match status" value="1"/>
</dbReference>
<comment type="cofactor">
    <cofactor evidence="2">
        <name>Ca(2+)</name>
        <dbReference type="ChEBI" id="CHEBI:29108"/>
    </cofactor>
</comment>
<name>A0A6A6H2N5_VIRVR</name>
<organism evidence="20 21">
    <name type="scientific">Viridothelium virens</name>
    <name type="common">Speckled blister lichen</name>
    <name type="synonym">Trypethelium virens</name>
    <dbReference type="NCBI Taxonomy" id="1048519"/>
    <lineage>
        <taxon>Eukaryota</taxon>
        <taxon>Fungi</taxon>
        <taxon>Dikarya</taxon>
        <taxon>Ascomycota</taxon>
        <taxon>Pezizomycotina</taxon>
        <taxon>Dothideomycetes</taxon>
        <taxon>Dothideomycetes incertae sedis</taxon>
        <taxon>Trypetheliales</taxon>
        <taxon>Trypetheliaceae</taxon>
        <taxon>Viridothelium</taxon>
    </lineage>
</organism>
<dbReference type="InterPro" id="IPR013777">
    <property type="entry name" value="A-amylase-like"/>
</dbReference>
<evidence type="ECO:0000256" key="15">
    <source>
        <dbReference type="PIRSR" id="PIRSR001024-3"/>
    </source>
</evidence>
<evidence type="ECO:0000256" key="12">
    <source>
        <dbReference type="ARBA" id="ARBA00023295"/>
    </source>
</evidence>
<keyword evidence="5 15" id="KW-0479">Metal-binding</keyword>
<feature type="disulfide bond" evidence="16">
    <location>
        <begin position="257"/>
        <end position="300"/>
    </location>
</feature>
<evidence type="ECO:0000256" key="16">
    <source>
        <dbReference type="PIRSR" id="PIRSR001024-4"/>
    </source>
</evidence>
<feature type="disulfide bond" evidence="16">
    <location>
        <begin position="168"/>
        <end position="181"/>
    </location>
</feature>
<keyword evidence="10" id="KW-0325">Glycoprotein</keyword>
<evidence type="ECO:0000256" key="14">
    <source>
        <dbReference type="PIRSR" id="PIRSR001024-2"/>
    </source>
</evidence>
<dbReference type="OrthoDB" id="204980at2759"/>
<keyword evidence="12" id="KW-0326">Glycosidase</keyword>
<evidence type="ECO:0000256" key="6">
    <source>
        <dbReference type="ARBA" id="ARBA00022729"/>
    </source>
</evidence>
<evidence type="ECO:0000256" key="1">
    <source>
        <dbReference type="ARBA" id="ARBA00000548"/>
    </source>
</evidence>
<evidence type="ECO:0000256" key="13">
    <source>
        <dbReference type="PIRSR" id="PIRSR001024-1"/>
    </source>
</evidence>
<feature type="binding site" evidence="17">
    <location>
        <position position="221"/>
    </location>
    <ligand>
        <name>substrate</name>
    </ligand>
</feature>
<comment type="catalytic activity">
    <reaction evidence="1">
        <text>Endohydrolysis of (1-&gt;4)-alpha-D-glucosidic linkages in polysaccharides containing three or more (1-&gt;4)-alpha-linked D-glucose units.</text>
        <dbReference type="EC" id="3.2.1.1"/>
    </reaction>
</comment>
<keyword evidence="8 15" id="KW-0106">Calcium</keyword>
<dbReference type="SMART" id="SM00642">
    <property type="entry name" value="Aamy"/>
    <property type="match status" value="1"/>
</dbReference>
<feature type="binding site" evidence="17">
    <location>
        <position position="101"/>
    </location>
    <ligand>
        <name>substrate</name>
    </ligand>
</feature>
<feature type="binding site" evidence="17">
    <location>
        <position position="140"/>
    </location>
    <ligand>
        <name>substrate</name>
    </ligand>
</feature>
<dbReference type="Pfam" id="PF09260">
    <property type="entry name" value="A_amylase_dom_C"/>
    <property type="match status" value="1"/>
</dbReference>
<feature type="binding site" evidence="15">
    <location>
        <position position="139"/>
    </location>
    <ligand>
        <name>Ca(2+)</name>
        <dbReference type="ChEBI" id="CHEBI:29108"/>
        <label>1</label>
    </ligand>
</feature>
<dbReference type="PIRSF" id="PIRSF001024">
    <property type="entry name" value="Alph-amyl_fung"/>
    <property type="match status" value="1"/>
</dbReference>
<dbReference type="AlphaFoldDB" id="A0A6A6H2N5"/>
<dbReference type="Gene3D" id="2.60.40.1180">
    <property type="entry name" value="Golgi alpha-mannosidase II"/>
    <property type="match status" value="1"/>
</dbReference>
<feature type="active site" description="Nucleophile" evidence="13">
    <location>
        <position position="223"/>
    </location>
</feature>
<protein>
    <recommendedName>
        <fullName evidence="4">alpha-amylase</fullName>
        <ecNumber evidence="4">3.2.1.1</ecNumber>
    </recommendedName>
</protein>
<sequence length="497" mass="54248">MLPLLLAVSALWAQHVLAATPADWRSRSIYQVMTDRFARTDGSTTASCDTSQQDYCGGTWAGIANHLSYIQGMGFNAIWISPITMNLQQSTSDGTSYHGYWQQDMNSLNTPFGSENDLQNLISAVHAAGMYIMVDVVFNHGGWDGAPSSVDYGDFDPLNEQSMYHPYCAIDYSNQTSVEVCWGGSTNVPLPDFRTEASNVASTLYSWASNFVSTYNIDGLRLDSASHVNMGFWSGLESAVGVYCVGEVYDDRPSYVCPYQENLDAVLNYPTYYNITDAFASTSGDMYGLANNINTMKSTCKDTTLLGSFSENHDVPRFAQQNGDINAAKNVLTYTILADGIPIIYEGQEQHYNSEGGSGVPYNREALWLSGYNTQATLYTTVAQLNQIRNHAIYIDSEYLTYQNWPIYTDTTTVAMRKGADGKAMITVVSNKGSNGASYTQNIPNTGLPANTETTEILSCASLTTGSDGSLTVPMAQGLPRVYYITSALSQSGICGH</sequence>
<dbReference type="GO" id="GO:0016052">
    <property type="term" value="P:carbohydrate catabolic process"/>
    <property type="evidence" value="ECO:0007669"/>
    <property type="project" value="InterPro"/>
</dbReference>
<evidence type="ECO:0000256" key="9">
    <source>
        <dbReference type="ARBA" id="ARBA00023157"/>
    </source>
</evidence>
<dbReference type="InterPro" id="IPR013780">
    <property type="entry name" value="Glyco_hydro_b"/>
</dbReference>
<reference evidence="20" key="1">
    <citation type="journal article" date="2020" name="Stud. Mycol.">
        <title>101 Dothideomycetes genomes: a test case for predicting lifestyles and emergence of pathogens.</title>
        <authorList>
            <person name="Haridas S."/>
            <person name="Albert R."/>
            <person name="Binder M."/>
            <person name="Bloem J."/>
            <person name="Labutti K."/>
            <person name="Salamov A."/>
            <person name="Andreopoulos B."/>
            <person name="Baker S."/>
            <person name="Barry K."/>
            <person name="Bills G."/>
            <person name="Bluhm B."/>
            <person name="Cannon C."/>
            <person name="Castanera R."/>
            <person name="Culley D."/>
            <person name="Daum C."/>
            <person name="Ezra D."/>
            <person name="Gonzalez J."/>
            <person name="Henrissat B."/>
            <person name="Kuo A."/>
            <person name="Liang C."/>
            <person name="Lipzen A."/>
            <person name="Lutzoni F."/>
            <person name="Magnuson J."/>
            <person name="Mondo S."/>
            <person name="Nolan M."/>
            <person name="Ohm R."/>
            <person name="Pangilinan J."/>
            <person name="Park H.-J."/>
            <person name="Ramirez L."/>
            <person name="Alfaro M."/>
            <person name="Sun H."/>
            <person name="Tritt A."/>
            <person name="Yoshinaga Y."/>
            <person name="Zwiers L.-H."/>
            <person name="Turgeon B."/>
            <person name="Goodwin S."/>
            <person name="Spatafora J."/>
            <person name="Crous P."/>
            <person name="Grigoriev I."/>
        </authorList>
    </citation>
    <scope>NUCLEOTIDE SEQUENCE</scope>
    <source>
        <strain evidence="20">Tuck. ex Michener</strain>
    </source>
</reference>
<dbReference type="Gene3D" id="3.20.20.80">
    <property type="entry name" value="Glycosidases"/>
    <property type="match status" value="1"/>
</dbReference>
<keyword evidence="6 18" id="KW-0732">Signal</keyword>
<evidence type="ECO:0000259" key="19">
    <source>
        <dbReference type="SMART" id="SM00642"/>
    </source>
</evidence>
<keyword evidence="11" id="KW-0119">Carbohydrate metabolism</keyword>
<dbReference type="FunFam" id="3.20.20.80:FF:000120">
    <property type="entry name" value="Alpha-amylase A"/>
    <property type="match status" value="1"/>
</dbReference>
<dbReference type="PANTHER" id="PTHR10357">
    <property type="entry name" value="ALPHA-AMYLASE FAMILY MEMBER"/>
    <property type="match status" value="1"/>
</dbReference>
<dbReference type="Proteomes" id="UP000800092">
    <property type="component" value="Unassembled WGS sequence"/>
</dbReference>
<proteinExistence type="inferred from homology"/>
<dbReference type="PANTHER" id="PTHR10357:SF215">
    <property type="entry name" value="ALPHA-AMYLASE 1"/>
    <property type="match status" value="1"/>
</dbReference>
<keyword evidence="9 16" id="KW-1015">Disulfide bond</keyword>
<dbReference type="EC" id="3.2.1.1" evidence="4"/>
<keyword evidence="7 20" id="KW-0378">Hydrolase</keyword>
<dbReference type="Pfam" id="PF00128">
    <property type="entry name" value="Alpha-amylase"/>
    <property type="match status" value="1"/>
</dbReference>
<accession>A0A6A6H2N5</accession>
<feature type="binding site" evidence="15">
    <location>
        <position position="192"/>
    </location>
    <ligand>
        <name>Ca(2+)</name>
        <dbReference type="ChEBI" id="CHEBI:29108"/>
        <label>1</label>
    </ligand>
</feature>
<dbReference type="EMBL" id="ML991817">
    <property type="protein sequence ID" value="KAF2232295.1"/>
    <property type="molecule type" value="Genomic_DNA"/>
</dbReference>
<feature type="chain" id="PRO_5025439213" description="alpha-amylase" evidence="18">
    <location>
        <begin position="19"/>
        <end position="497"/>
    </location>
</feature>
<feature type="disulfide bond" evidence="16">
    <location>
        <begin position="460"/>
        <end position="495"/>
    </location>
</feature>
<evidence type="ECO:0000256" key="11">
    <source>
        <dbReference type="ARBA" id="ARBA00023277"/>
    </source>
</evidence>
<keyword evidence="21" id="KW-1185">Reference proteome</keyword>
<feature type="binding site" evidence="17">
    <location>
        <position position="364"/>
    </location>
    <ligand>
        <name>substrate</name>
    </ligand>
</feature>
<gene>
    <name evidence="20" type="ORF">EV356DRAFT_450371</name>
</gene>
<evidence type="ECO:0000313" key="20">
    <source>
        <dbReference type="EMBL" id="KAF2232295.1"/>
    </source>
</evidence>
<feature type="binding site" evidence="15">
    <location>
        <position position="227"/>
    </location>
    <ligand>
        <name>Ca(2+)</name>
        <dbReference type="ChEBI" id="CHEBI:29108"/>
        <label>1</label>
    </ligand>
</feature>
<comment type="similarity">
    <text evidence="3">Belongs to the glycosyl hydrolase 13 family.</text>
</comment>
<dbReference type="GO" id="GO:0005509">
    <property type="term" value="F:calcium ion binding"/>
    <property type="evidence" value="ECO:0007669"/>
    <property type="project" value="InterPro"/>
</dbReference>
<feature type="binding site" evidence="15">
    <location>
        <position position="223"/>
    </location>
    <ligand>
        <name>Ca(2+)</name>
        <dbReference type="ChEBI" id="CHEBI:29108"/>
        <label>2</label>
    </ligand>
</feature>
<dbReference type="InterPro" id="IPR017853">
    <property type="entry name" value="GH"/>
</dbReference>
<evidence type="ECO:0000256" key="3">
    <source>
        <dbReference type="ARBA" id="ARBA00008061"/>
    </source>
</evidence>
<evidence type="ECO:0000256" key="18">
    <source>
        <dbReference type="SAM" id="SignalP"/>
    </source>
</evidence>
<dbReference type="InterPro" id="IPR015340">
    <property type="entry name" value="A_amylase_C_dom"/>
</dbReference>
<feature type="binding site" evidence="15">
    <location>
        <position position="179"/>
    </location>
    <ligand>
        <name>Ca(2+)</name>
        <dbReference type="ChEBI" id="CHEBI:29108"/>
        <label>1</label>
    </ligand>
</feature>
<evidence type="ECO:0000256" key="10">
    <source>
        <dbReference type="ARBA" id="ARBA00023180"/>
    </source>
</evidence>
<dbReference type="SUPFAM" id="SSF51445">
    <property type="entry name" value="(Trans)glycosidases"/>
    <property type="match status" value="1"/>
</dbReference>
<evidence type="ECO:0000256" key="4">
    <source>
        <dbReference type="ARBA" id="ARBA00012595"/>
    </source>
</evidence>
<evidence type="ECO:0000256" key="7">
    <source>
        <dbReference type="ARBA" id="ARBA00022801"/>
    </source>
</evidence>
<feature type="signal peptide" evidence="18">
    <location>
        <begin position="1"/>
        <end position="18"/>
    </location>
</feature>
<evidence type="ECO:0000256" key="8">
    <source>
        <dbReference type="ARBA" id="ARBA00022837"/>
    </source>
</evidence>
<feature type="active site" description="Proton donor" evidence="13">
    <location>
        <position position="247"/>
    </location>
</feature>
<dbReference type="InterPro" id="IPR006047">
    <property type="entry name" value="GH13_cat_dom"/>
</dbReference>
<feature type="domain" description="Glycosyl hydrolase family 13 catalytic" evidence="19">
    <location>
        <begin position="31"/>
        <end position="389"/>
    </location>
</feature>
<dbReference type="SUPFAM" id="SSF51011">
    <property type="entry name" value="Glycosyl hydrolase domain"/>
    <property type="match status" value="1"/>
</dbReference>
<feature type="binding site" evidence="17">
    <location>
        <position position="53"/>
    </location>
    <ligand>
        <name>substrate</name>
    </ligand>
</feature>
<feature type="disulfide bond" evidence="16">
    <location>
        <begin position="48"/>
        <end position="56"/>
    </location>
</feature>
<evidence type="ECO:0000256" key="17">
    <source>
        <dbReference type="PIRSR" id="PIRSR001024-5"/>
    </source>
</evidence>
<evidence type="ECO:0000256" key="5">
    <source>
        <dbReference type="ARBA" id="ARBA00022723"/>
    </source>
</evidence>
<evidence type="ECO:0000256" key="2">
    <source>
        <dbReference type="ARBA" id="ARBA00001913"/>
    </source>
</evidence>